<keyword evidence="4" id="KW-1185">Reference proteome</keyword>
<sequence length="371" mass="41629">HEEEERRMILSWLSPLSYEARQQQLLDRHQAGTGSWLLEHEKFQRWRTTKGSVLWCSGIPGAGKTFMACVVINALREPDNSLSTQPVAFIYADHKERLQQGLTNLLSSIIRQLAWQNAAILDVIVPKYREHTSPASPASPSPLTLAEYREILQDIPKCANRVFIVIDALDEIPDAEEEGIDCRFELLDTLAQLDCASLFCTSRPHINGSLYFTSFSEVVIEATDADLRAFLEAKLNRSRRLSGFLSKDKPLGDEIVQTITRKASGMFLLARLQIEQIMTALSIRQVRSILDKLSSRLSDMYEMTIERIQSQSDVEAALGMRAVSWVASIKRPLSVSEFIHAMSVEENDRSLPDSSLMDIHAILGASGGLLQ</sequence>
<dbReference type="Pfam" id="PF24883">
    <property type="entry name" value="NPHP3_N"/>
    <property type="match status" value="1"/>
</dbReference>
<dbReference type="PANTHER" id="PTHR10039">
    <property type="entry name" value="AMELOGENIN"/>
    <property type="match status" value="1"/>
</dbReference>
<evidence type="ECO:0000313" key="4">
    <source>
        <dbReference type="Proteomes" id="UP000800094"/>
    </source>
</evidence>
<evidence type="ECO:0000259" key="2">
    <source>
        <dbReference type="Pfam" id="PF24883"/>
    </source>
</evidence>
<dbReference type="GeneID" id="54575875"/>
<keyword evidence="1" id="KW-0677">Repeat</keyword>
<dbReference type="InterPro" id="IPR056884">
    <property type="entry name" value="NPHP3-like_N"/>
</dbReference>
<reference evidence="3" key="1">
    <citation type="journal article" date="2020" name="Stud. Mycol.">
        <title>101 Dothideomycetes genomes: a test case for predicting lifestyles and emergence of pathogens.</title>
        <authorList>
            <person name="Haridas S."/>
            <person name="Albert R."/>
            <person name="Binder M."/>
            <person name="Bloem J."/>
            <person name="Labutti K."/>
            <person name="Salamov A."/>
            <person name="Andreopoulos B."/>
            <person name="Baker S."/>
            <person name="Barry K."/>
            <person name="Bills G."/>
            <person name="Bluhm B."/>
            <person name="Cannon C."/>
            <person name="Castanera R."/>
            <person name="Culley D."/>
            <person name="Daum C."/>
            <person name="Ezra D."/>
            <person name="Gonzalez J."/>
            <person name="Henrissat B."/>
            <person name="Kuo A."/>
            <person name="Liang C."/>
            <person name="Lipzen A."/>
            <person name="Lutzoni F."/>
            <person name="Magnuson J."/>
            <person name="Mondo S."/>
            <person name="Nolan M."/>
            <person name="Ohm R."/>
            <person name="Pangilinan J."/>
            <person name="Park H.-J."/>
            <person name="Ramirez L."/>
            <person name="Alfaro M."/>
            <person name="Sun H."/>
            <person name="Tritt A."/>
            <person name="Yoshinaga Y."/>
            <person name="Zwiers L.-H."/>
            <person name="Turgeon B."/>
            <person name="Goodwin S."/>
            <person name="Spatafora J."/>
            <person name="Crous P."/>
            <person name="Grigoriev I."/>
        </authorList>
    </citation>
    <scope>NUCLEOTIDE SEQUENCE</scope>
    <source>
        <strain evidence="3">CBS 122368</strain>
    </source>
</reference>
<dbReference type="EMBL" id="ML987209">
    <property type="protein sequence ID" value="KAF2242113.1"/>
    <property type="molecule type" value="Genomic_DNA"/>
</dbReference>
<dbReference type="AlphaFoldDB" id="A0A6A6HX09"/>
<dbReference type="Gene3D" id="3.40.50.300">
    <property type="entry name" value="P-loop containing nucleotide triphosphate hydrolases"/>
    <property type="match status" value="1"/>
</dbReference>
<feature type="non-terminal residue" evidence="3">
    <location>
        <position position="1"/>
    </location>
</feature>
<organism evidence="3 4">
    <name type="scientific">Trematosphaeria pertusa</name>
    <dbReference type="NCBI Taxonomy" id="390896"/>
    <lineage>
        <taxon>Eukaryota</taxon>
        <taxon>Fungi</taxon>
        <taxon>Dikarya</taxon>
        <taxon>Ascomycota</taxon>
        <taxon>Pezizomycotina</taxon>
        <taxon>Dothideomycetes</taxon>
        <taxon>Pleosporomycetidae</taxon>
        <taxon>Pleosporales</taxon>
        <taxon>Massarineae</taxon>
        <taxon>Trematosphaeriaceae</taxon>
        <taxon>Trematosphaeria</taxon>
    </lineage>
</organism>
<dbReference type="InterPro" id="IPR027417">
    <property type="entry name" value="P-loop_NTPase"/>
</dbReference>
<evidence type="ECO:0000256" key="1">
    <source>
        <dbReference type="ARBA" id="ARBA00022737"/>
    </source>
</evidence>
<dbReference type="Proteomes" id="UP000800094">
    <property type="component" value="Unassembled WGS sequence"/>
</dbReference>
<dbReference type="RefSeq" id="XP_033677117.1">
    <property type="nucleotide sequence ID" value="XM_033822545.1"/>
</dbReference>
<feature type="domain" description="Nephrocystin 3-like N-terminal" evidence="2">
    <location>
        <begin position="32"/>
        <end position="203"/>
    </location>
</feature>
<gene>
    <name evidence="3" type="ORF">BU26DRAFT_378226</name>
</gene>
<feature type="non-terminal residue" evidence="3">
    <location>
        <position position="371"/>
    </location>
</feature>
<dbReference type="SUPFAM" id="SSF52540">
    <property type="entry name" value="P-loop containing nucleoside triphosphate hydrolases"/>
    <property type="match status" value="1"/>
</dbReference>
<dbReference type="PANTHER" id="PTHR10039:SF15">
    <property type="entry name" value="NACHT DOMAIN-CONTAINING PROTEIN"/>
    <property type="match status" value="1"/>
</dbReference>
<dbReference type="OrthoDB" id="3792703at2759"/>
<protein>
    <recommendedName>
        <fullName evidence="2">Nephrocystin 3-like N-terminal domain-containing protein</fullName>
    </recommendedName>
</protein>
<evidence type="ECO:0000313" key="3">
    <source>
        <dbReference type="EMBL" id="KAF2242113.1"/>
    </source>
</evidence>
<proteinExistence type="predicted"/>
<accession>A0A6A6HX09</accession>
<name>A0A6A6HX09_9PLEO</name>